<comment type="caution">
    <text evidence="1">The sequence shown here is derived from an EMBL/GenBank/DDBJ whole genome shotgun (WGS) entry which is preliminary data.</text>
</comment>
<gene>
    <name evidence="1" type="ORF">J2X05_002866</name>
</gene>
<proteinExistence type="predicted"/>
<reference evidence="1 2" key="1">
    <citation type="submission" date="2023-07" db="EMBL/GenBank/DDBJ databases">
        <title>Sorghum-associated microbial communities from plants grown in Nebraska, USA.</title>
        <authorList>
            <person name="Schachtman D."/>
        </authorList>
    </citation>
    <scope>NUCLEOTIDE SEQUENCE [LARGE SCALE GENOMIC DNA]</scope>
    <source>
        <strain evidence="1 2">BE190</strain>
    </source>
</reference>
<evidence type="ECO:0000313" key="1">
    <source>
        <dbReference type="EMBL" id="MDR7090840.1"/>
    </source>
</evidence>
<sequence>MPLVIVDLPFSKGRFNAAHSCRLPVGKQSAATLKSVAAPVIPSHSM</sequence>
<accession>A0ABU1V072</accession>
<keyword evidence="2" id="KW-1185">Reference proteome</keyword>
<dbReference type="Proteomes" id="UP001253595">
    <property type="component" value="Unassembled WGS sequence"/>
</dbReference>
<name>A0ABU1V072_9GAMM</name>
<organism evidence="1 2">
    <name type="scientific">Cellvibrio fibrivorans</name>
    <dbReference type="NCBI Taxonomy" id="126350"/>
    <lineage>
        <taxon>Bacteria</taxon>
        <taxon>Pseudomonadati</taxon>
        <taxon>Pseudomonadota</taxon>
        <taxon>Gammaproteobacteria</taxon>
        <taxon>Cellvibrionales</taxon>
        <taxon>Cellvibrionaceae</taxon>
        <taxon>Cellvibrio</taxon>
    </lineage>
</organism>
<protein>
    <submittedName>
        <fullName evidence="1">Uncharacterized protein</fullName>
    </submittedName>
</protein>
<evidence type="ECO:0000313" key="2">
    <source>
        <dbReference type="Proteomes" id="UP001253595"/>
    </source>
</evidence>
<dbReference type="EMBL" id="JAVDVX010000005">
    <property type="protein sequence ID" value="MDR7090840.1"/>
    <property type="molecule type" value="Genomic_DNA"/>
</dbReference>